<reference evidence="2" key="1">
    <citation type="journal article" date="2022" name="IScience">
        <title>Evolution of zygomycete secretomes and the origins of terrestrial fungal ecologies.</title>
        <authorList>
            <person name="Chang Y."/>
            <person name="Wang Y."/>
            <person name="Mondo S."/>
            <person name="Ahrendt S."/>
            <person name="Andreopoulos W."/>
            <person name="Barry K."/>
            <person name="Beard J."/>
            <person name="Benny G.L."/>
            <person name="Blankenship S."/>
            <person name="Bonito G."/>
            <person name="Cuomo C."/>
            <person name="Desiro A."/>
            <person name="Gervers K.A."/>
            <person name="Hundley H."/>
            <person name="Kuo A."/>
            <person name="LaButti K."/>
            <person name="Lang B.F."/>
            <person name="Lipzen A."/>
            <person name="O'Donnell K."/>
            <person name="Pangilinan J."/>
            <person name="Reynolds N."/>
            <person name="Sandor L."/>
            <person name="Smith M.E."/>
            <person name="Tsang A."/>
            <person name="Grigoriev I.V."/>
            <person name="Stajich J.E."/>
            <person name="Spatafora J.W."/>
        </authorList>
    </citation>
    <scope>NUCLEOTIDE SEQUENCE</scope>
    <source>
        <strain evidence="2">RSA 2281</strain>
    </source>
</reference>
<organism evidence="2 3">
    <name type="scientific">Phascolomyces articulosus</name>
    <dbReference type="NCBI Taxonomy" id="60185"/>
    <lineage>
        <taxon>Eukaryota</taxon>
        <taxon>Fungi</taxon>
        <taxon>Fungi incertae sedis</taxon>
        <taxon>Mucoromycota</taxon>
        <taxon>Mucoromycotina</taxon>
        <taxon>Mucoromycetes</taxon>
        <taxon>Mucorales</taxon>
        <taxon>Lichtheimiaceae</taxon>
        <taxon>Phascolomyces</taxon>
    </lineage>
</organism>
<feature type="compositionally biased region" description="Low complexity" evidence="1">
    <location>
        <begin position="22"/>
        <end position="40"/>
    </location>
</feature>
<evidence type="ECO:0000256" key="1">
    <source>
        <dbReference type="SAM" id="MobiDB-lite"/>
    </source>
</evidence>
<keyword evidence="3" id="KW-1185">Reference proteome</keyword>
<reference evidence="2" key="2">
    <citation type="submission" date="2023-02" db="EMBL/GenBank/DDBJ databases">
        <authorList>
            <consortium name="DOE Joint Genome Institute"/>
            <person name="Mondo S.J."/>
            <person name="Chang Y."/>
            <person name="Wang Y."/>
            <person name="Ahrendt S."/>
            <person name="Andreopoulos W."/>
            <person name="Barry K."/>
            <person name="Beard J."/>
            <person name="Benny G.L."/>
            <person name="Blankenship S."/>
            <person name="Bonito G."/>
            <person name="Cuomo C."/>
            <person name="Desiro A."/>
            <person name="Gervers K.A."/>
            <person name="Hundley H."/>
            <person name="Kuo A."/>
            <person name="LaButti K."/>
            <person name="Lang B.F."/>
            <person name="Lipzen A."/>
            <person name="O'Donnell K."/>
            <person name="Pangilinan J."/>
            <person name="Reynolds N."/>
            <person name="Sandor L."/>
            <person name="Smith M.W."/>
            <person name="Tsang A."/>
            <person name="Grigoriev I.V."/>
            <person name="Stajich J.E."/>
            <person name="Spatafora J.W."/>
        </authorList>
    </citation>
    <scope>NUCLEOTIDE SEQUENCE</scope>
    <source>
        <strain evidence="2">RSA 2281</strain>
    </source>
</reference>
<protein>
    <submittedName>
        <fullName evidence="2">Uncharacterized protein</fullName>
    </submittedName>
</protein>
<comment type="caution">
    <text evidence="2">The sequence shown here is derived from an EMBL/GenBank/DDBJ whole genome shotgun (WGS) entry which is preliminary data.</text>
</comment>
<evidence type="ECO:0000313" key="2">
    <source>
        <dbReference type="EMBL" id="KAI9276805.1"/>
    </source>
</evidence>
<accession>A0AAD5KP34</accession>
<proteinExistence type="predicted"/>
<feature type="compositionally biased region" description="Polar residues" evidence="1">
    <location>
        <begin position="71"/>
        <end position="128"/>
    </location>
</feature>
<feature type="region of interest" description="Disordered" evidence="1">
    <location>
        <begin position="70"/>
        <end position="152"/>
    </location>
</feature>
<dbReference type="Proteomes" id="UP001209540">
    <property type="component" value="Unassembled WGS sequence"/>
</dbReference>
<evidence type="ECO:0000313" key="3">
    <source>
        <dbReference type="Proteomes" id="UP001209540"/>
    </source>
</evidence>
<feature type="compositionally biased region" description="Polar residues" evidence="1">
    <location>
        <begin position="1"/>
        <end position="21"/>
    </location>
</feature>
<name>A0AAD5KP34_9FUNG</name>
<sequence>MSTVAMTRMTSDIQDDSTMVQTTTTNSTENNNPESLNNNNNKKKNGGTRKSDSGVYFAMMLSEYLEKNANELPSDQLTPISESLSNQQDSTGQESKNGSDSNTASSNNHTADAPASSTTVTALDTTQPPAAFTAYKTRHNTEKEDHDDSAEAAANEAMANLSNLIW</sequence>
<dbReference type="EMBL" id="JAIXMP010000002">
    <property type="protein sequence ID" value="KAI9276805.1"/>
    <property type="molecule type" value="Genomic_DNA"/>
</dbReference>
<feature type="region of interest" description="Disordered" evidence="1">
    <location>
        <begin position="1"/>
        <end position="52"/>
    </location>
</feature>
<gene>
    <name evidence="2" type="ORF">BDA99DRAFT_494186</name>
</gene>
<dbReference type="AlphaFoldDB" id="A0AAD5KP34"/>